<keyword evidence="2 4" id="KW-0442">Lipid degradation</keyword>
<organism evidence="6 7">
    <name type="scientific">Ramlibacter monticola</name>
    <dbReference type="NCBI Taxonomy" id="1926872"/>
    <lineage>
        <taxon>Bacteria</taxon>
        <taxon>Pseudomonadati</taxon>
        <taxon>Pseudomonadota</taxon>
        <taxon>Betaproteobacteria</taxon>
        <taxon>Burkholderiales</taxon>
        <taxon>Comamonadaceae</taxon>
        <taxon>Ramlibacter</taxon>
    </lineage>
</organism>
<keyword evidence="7" id="KW-1185">Reference proteome</keyword>
<dbReference type="Gene3D" id="3.40.1090.10">
    <property type="entry name" value="Cytosolic phospholipase A2 catalytic domain"/>
    <property type="match status" value="2"/>
</dbReference>
<dbReference type="PANTHER" id="PTHR14226:SF78">
    <property type="entry name" value="SLR0060 PROTEIN"/>
    <property type="match status" value="1"/>
</dbReference>
<sequence>MRTLNLALQGGGSHGAFTWGVLDALLEDGQLDFEGLSGTSAGALNAVAFASGWATAEAAGRDPREGARERLAAVWQRVSAWGSLGSLPQQFLRMLGGGVLSPYQSNPLGLNPLRDLLEAEIDFVAIAAHPRLKVFVSATHVNTGRAVVFSGRKLDAKTVLASACLPLLFHAVEIDGEPYWDGGFSVNPALSPLISECDCSDLLLVQINPLRRGETPRTTAEIQDRIGELTFNASLLTQMRAIDYVNRLVAEGAVTDPQCRAVRVHRIDGGAALQAYPGSSRASADAVMITRLFEAGRAAAHVWLRRHFAAIGQHSTVDIQRDYLDDTRMAVPSSRPPATLIAAPGFRPWLARLLRHARR</sequence>
<dbReference type="InterPro" id="IPR002641">
    <property type="entry name" value="PNPLA_dom"/>
</dbReference>
<keyword evidence="3 4" id="KW-0443">Lipid metabolism</keyword>
<proteinExistence type="predicted"/>
<evidence type="ECO:0000259" key="5">
    <source>
        <dbReference type="PROSITE" id="PS51635"/>
    </source>
</evidence>
<feature type="active site" description="Nucleophile" evidence="4">
    <location>
        <position position="40"/>
    </location>
</feature>
<evidence type="ECO:0000256" key="4">
    <source>
        <dbReference type="PROSITE-ProRule" id="PRU01161"/>
    </source>
</evidence>
<dbReference type="RefSeq" id="WP_201675347.1">
    <property type="nucleotide sequence ID" value="NZ_JAEQNE010000003.1"/>
</dbReference>
<name>A0A936Z0N2_9BURK</name>
<accession>A0A936Z0N2</accession>
<dbReference type="AlphaFoldDB" id="A0A936Z0N2"/>
<evidence type="ECO:0000256" key="3">
    <source>
        <dbReference type="ARBA" id="ARBA00023098"/>
    </source>
</evidence>
<keyword evidence="1 4" id="KW-0378">Hydrolase</keyword>
<evidence type="ECO:0000256" key="1">
    <source>
        <dbReference type="ARBA" id="ARBA00022801"/>
    </source>
</evidence>
<comment type="caution">
    <text evidence="6">The sequence shown here is derived from an EMBL/GenBank/DDBJ whole genome shotgun (WGS) entry which is preliminary data.</text>
</comment>
<feature type="active site" description="Proton acceptor" evidence="4">
    <location>
        <position position="181"/>
    </location>
</feature>
<dbReference type="GO" id="GO:0016042">
    <property type="term" value="P:lipid catabolic process"/>
    <property type="evidence" value="ECO:0007669"/>
    <property type="project" value="UniProtKB-UniRule"/>
</dbReference>
<dbReference type="SUPFAM" id="SSF52151">
    <property type="entry name" value="FabD/lysophospholipase-like"/>
    <property type="match status" value="1"/>
</dbReference>
<dbReference type="Proteomes" id="UP000599109">
    <property type="component" value="Unassembled WGS sequence"/>
</dbReference>
<dbReference type="InterPro" id="IPR050301">
    <property type="entry name" value="NTE"/>
</dbReference>
<feature type="short sequence motif" description="GXGXXG" evidence="4">
    <location>
        <begin position="10"/>
        <end position="15"/>
    </location>
</feature>
<evidence type="ECO:0000256" key="2">
    <source>
        <dbReference type="ARBA" id="ARBA00022963"/>
    </source>
</evidence>
<evidence type="ECO:0000313" key="7">
    <source>
        <dbReference type="Proteomes" id="UP000599109"/>
    </source>
</evidence>
<feature type="short sequence motif" description="DGA/G" evidence="4">
    <location>
        <begin position="181"/>
        <end position="183"/>
    </location>
</feature>
<protein>
    <submittedName>
        <fullName evidence="6">Patatin-like phospholipase family protein</fullName>
    </submittedName>
</protein>
<evidence type="ECO:0000313" key="6">
    <source>
        <dbReference type="EMBL" id="MBL0392739.1"/>
    </source>
</evidence>
<gene>
    <name evidence="6" type="ORF">JJ685_16480</name>
</gene>
<dbReference type="PANTHER" id="PTHR14226">
    <property type="entry name" value="NEUROPATHY TARGET ESTERASE/SWISS CHEESE D.MELANOGASTER"/>
    <property type="match status" value="1"/>
</dbReference>
<feature type="short sequence motif" description="GXSXG" evidence="4">
    <location>
        <begin position="38"/>
        <end position="42"/>
    </location>
</feature>
<reference evidence="6 7" key="1">
    <citation type="journal article" date="2017" name="Int. J. Syst. Evol. Microbiol.">
        <title>Ramlibacter monticola sp. nov., isolated from forest soil.</title>
        <authorList>
            <person name="Chaudhary D.K."/>
            <person name="Kim J."/>
        </authorList>
    </citation>
    <scope>NUCLEOTIDE SEQUENCE [LARGE SCALE GENOMIC DNA]</scope>
    <source>
        <strain evidence="6 7">KACC 19175</strain>
    </source>
</reference>
<dbReference type="Pfam" id="PF01734">
    <property type="entry name" value="Patatin"/>
    <property type="match status" value="1"/>
</dbReference>
<dbReference type="InterPro" id="IPR016035">
    <property type="entry name" value="Acyl_Trfase/lysoPLipase"/>
</dbReference>
<feature type="domain" description="PNPLA" evidence="5">
    <location>
        <begin position="6"/>
        <end position="194"/>
    </location>
</feature>
<dbReference type="GO" id="GO:0016787">
    <property type="term" value="F:hydrolase activity"/>
    <property type="evidence" value="ECO:0007669"/>
    <property type="project" value="UniProtKB-UniRule"/>
</dbReference>
<dbReference type="PROSITE" id="PS51635">
    <property type="entry name" value="PNPLA"/>
    <property type="match status" value="1"/>
</dbReference>
<dbReference type="EMBL" id="JAEQNE010000003">
    <property type="protein sequence ID" value="MBL0392739.1"/>
    <property type="molecule type" value="Genomic_DNA"/>
</dbReference>